<dbReference type="EMBL" id="JACSQO010000014">
    <property type="protein sequence ID" value="MBD7946206.1"/>
    <property type="molecule type" value="Genomic_DNA"/>
</dbReference>
<comment type="caution">
    <text evidence="1">The sequence shown here is derived from an EMBL/GenBank/DDBJ whole genome shotgun (WGS) entry which is preliminary data.</text>
</comment>
<sequence length="130" mass="15121">MSESKFVKGILYGAILGGALTMLDRKTRDSVMNQSRRVKNEIKYYNKNRDELKQTIEQQVTKWQSVYNQFTSDAKYISQKVNEVKEITPQVKTLVSDTKDTFSQSKEEYKSIVVPENEEPKSIYEPKLQS</sequence>
<protein>
    <submittedName>
        <fullName evidence="1">YtxH domain-containing protein</fullName>
    </submittedName>
</protein>
<evidence type="ECO:0000313" key="2">
    <source>
        <dbReference type="Proteomes" id="UP000640786"/>
    </source>
</evidence>
<keyword evidence="2" id="KW-1185">Reference proteome</keyword>
<dbReference type="RefSeq" id="WP_191697922.1">
    <property type="nucleotide sequence ID" value="NZ_JACSQO010000014.1"/>
</dbReference>
<name>A0ABR8REM1_9BACI</name>
<dbReference type="SUPFAM" id="SSF58113">
    <property type="entry name" value="Apolipoprotein A-I"/>
    <property type="match status" value="1"/>
</dbReference>
<evidence type="ECO:0000313" key="1">
    <source>
        <dbReference type="EMBL" id="MBD7946206.1"/>
    </source>
</evidence>
<organism evidence="1 2">
    <name type="scientific">Psychrobacillus faecigallinarum</name>
    <dbReference type="NCBI Taxonomy" id="2762235"/>
    <lineage>
        <taxon>Bacteria</taxon>
        <taxon>Bacillati</taxon>
        <taxon>Bacillota</taxon>
        <taxon>Bacilli</taxon>
        <taxon>Bacillales</taxon>
        <taxon>Bacillaceae</taxon>
        <taxon>Psychrobacillus</taxon>
    </lineage>
</organism>
<accession>A0ABR8REM1</accession>
<reference evidence="1 2" key="1">
    <citation type="submission" date="2020-08" db="EMBL/GenBank/DDBJ databases">
        <title>A Genomic Blueprint of the Chicken Gut Microbiome.</title>
        <authorList>
            <person name="Gilroy R."/>
            <person name="Ravi A."/>
            <person name="Getino M."/>
            <person name="Pursley I."/>
            <person name="Horton D.L."/>
            <person name="Alikhan N.-F."/>
            <person name="Baker D."/>
            <person name="Gharbi K."/>
            <person name="Hall N."/>
            <person name="Watson M."/>
            <person name="Adriaenssens E.M."/>
            <person name="Foster-Nyarko E."/>
            <person name="Jarju S."/>
            <person name="Secka A."/>
            <person name="Antonio M."/>
            <person name="Oren A."/>
            <person name="Chaudhuri R."/>
            <person name="La Ragione R.M."/>
            <person name="Hildebrand F."/>
            <person name="Pallen M.J."/>
        </authorList>
    </citation>
    <scope>NUCLEOTIDE SEQUENCE [LARGE SCALE GENOMIC DNA]</scope>
    <source>
        <strain evidence="1 2">Sa2BUA9</strain>
    </source>
</reference>
<gene>
    <name evidence="1" type="ORF">H9650_19065</name>
</gene>
<dbReference type="Proteomes" id="UP000640786">
    <property type="component" value="Unassembled WGS sequence"/>
</dbReference>
<proteinExistence type="predicted"/>